<reference evidence="2" key="1">
    <citation type="journal article" date="2013" name="Nature">
        <title>Pan genome of the phytoplankton Emiliania underpins its global distribution.</title>
        <authorList>
            <person name="Read B.A."/>
            <person name="Kegel J."/>
            <person name="Klute M.J."/>
            <person name="Kuo A."/>
            <person name="Lefebvre S.C."/>
            <person name="Maumus F."/>
            <person name="Mayer C."/>
            <person name="Miller J."/>
            <person name="Monier A."/>
            <person name="Salamov A."/>
            <person name="Young J."/>
            <person name="Aguilar M."/>
            <person name="Claverie J.M."/>
            <person name="Frickenhaus S."/>
            <person name="Gonzalez K."/>
            <person name="Herman E.K."/>
            <person name="Lin Y.C."/>
            <person name="Napier J."/>
            <person name="Ogata H."/>
            <person name="Sarno A.F."/>
            <person name="Shmutz J."/>
            <person name="Schroeder D."/>
            <person name="de Vargas C."/>
            <person name="Verret F."/>
            <person name="von Dassow P."/>
            <person name="Valentin K."/>
            <person name="Van de Peer Y."/>
            <person name="Wheeler G."/>
            <person name="Dacks J.B."/>
            <person name="Delwiche C.F."/>
            <person name="Dyhrman S.T."/>
            <person name="Glockner G."/>
            <person name="John U."/>
            <person name="Richards T."/>
            <person name="Worden A.Z."/>
            <person name="Zhang X."/>
            <person name="Grigoriev I.V."/>
            <person name="Allen A.E."/>
            <person name="Bidle K."/>
            <person name="Borodovsky M."/>
            <person name="Bowler C."/>
            <person name="Brownlee C."/>
            <person name="Cock J.M."/>
            <person name="Elias M."/>
            <person name="Gladyshev V.N."/>
            <person name="Groth M."/>
            <person name="Guda C."/>
            <person name="Hadaegh A."/>
            <person name="Iglesias-Rodriguez M.D."/>
            <person name="Jenkins J."/>
            <person name="Jones B.M."/>
            <person name="Lawson T."/>
            <person name="Leese F."/>
            <person name="Lindquist E."/>
            <person name="Lobanov A."/>
            <person name="Lomsadze A."/>
            <person name="Malik S.B."/>
            <person name="Marsh M.E."/>
            <person name="Mackinder L."/>
            <person name="Mock T."/>
            <person name="Mueller-Roeber B."/>
            <person name="Pagarete A."/>
            <person name="Parker M."/>
            <person name="Probert I."/>
            <person name="Quesneville H."/>
            <person name="Raines C."/>
            <person name="Rensing S.A."/>
            <person name="Riano-Pachon D.M."/>
            <person name="Richier S."/>
            <person name="Rokitta S."/>
            <person name="Shiraiwa Y."/>
            <person name="Soanes D.M."/>
            <person name="van der Giezen M."/>
            <person name="Wahlund T.M."/>
            <person name="Williams B."/>
            <person name="Wilson W."/>
            <person name="Wolfe G."/>
            <person name="Wurch L.L."/>
        </authorList>
    </citation>
    <scope>NUCLEOTIDE SEQUENCE</scope>
</reference>
<dbReference type="EnsemblProtists" id="EOD15782">
    <property type="protein sequence ID" value="EOD15782"/>
    <property type="gene ID" value="EMIHUDRAFT_256342"/>
</dbReference>
<dbReference type="Proteomes" id="UP000013827">
    <property type="component" value="Unassembled WGS sequence"/>
</dbReference>
<keyword evidence="2" id="KW-1185">Reference proteome</keyword>
<organism evidence="1 2">
    <name type="scientific">Emiliania huxleyi (strain CCMP1516)</name>
    <dbReference type="NCBI Taxonomy" id="280463"/>
    <lineage>
        <taxon>Eukaryota</taxon>
        <taxon>Haptista</taxon>
        <taxon>Haptophyta</taxon>
        <taxon>Prymnesiophyceae</taxon>
        <taxon>Isochrysidales</taxon>
        <taxon>Noelaerhabdaceae</taxon>
        <taxon>Emiliania</taxon>
    </lineage>
</organism>
<name>A0A0D3IWZ7_EMIH1</name>
<dbReference type="HOGENOM" id="CLU_2968194_0_0_1"/>
<dbReference type="PaxDb" id="2903-EOD15782"/>
<dbReference type="RefSeq" id="XP_005768211.1">
    <property type="nucleotide sequence ID" value="XM_005768154.1"/>
</dbReference>
<sequence length="59" mass="6309">AHAGALQNILREASQPVPDALTKFGSTVKKKEHKLYGAFGPKEGQPMKAATKIVFGDDD</sequence>
<dbReference type="KEGG" id="ehx:EMIHUDRAFT_256342"/>
<evidence type="ECO:0000313" key="2">
    <source>
        <dbReference type="Proteomes" id="UP000013827"/>
    </source>
</evidence>
<dbReference type="STRING" id="2903.R1C128"/>
<dbReference type="AlphaFoldDB" id="A0A0D3IWZ7"/>
<accession>A0A0D3IWZ7</accession>
<protein>
    <submittedName>
        <fullName evidence="1">Uncharacterized protein</fullName>
    </submittedName>
</protein>
<evidence type="ECO:0000313" key="1">
    <source>
        <dbReference type="EnsemblProtists" id="EOD15782"/>
    </source>
</evidence>
<reference evidence="1" key="2">
    <citation type="submission" date="2024-10" db="UniProtKB">
        <authorList>
            <consortium name="EnsemblProtists"/>
        </authorList>
    </citation>
    <scope>IDENTIFICATION</scope>
</reference>
<proteinExistence type="predicted"/>
<dbReference type="GeneID" id="17261932"/>